<gene>
    <name evidence="2" type="ORF">PM001_LOCUS28526</name>
</gene>
<accession>A0AAV1V9W6</accession>
<name>A0AAV1V9W6_9STRA</name>
<sequence>MPFSNDVSLNPLYSPEHDLSAQPHGCVTPTTFRETQIADQPLRQKGLTDPMATKTKRRMFSTPSLRSSATASSAAAVSAAFRLKSNLSTATKLPIARQRPTAIRAGTAIDDGNRVHEHCTVSSLSRSHTLPVSSGKHEQAKTASQRFAMSSIMRLRTVSKDKGQSRLVSNSAVKSLDGPLKRCTSTHSSDTIGDSEEEAEYNDECTSAGTHKSAMTSASRFVRGMPTMLRRAVTANNTSNETLKTPKTPMTPLDVSSPTTPQEQLSTGDPEDDRHSLLLMLQVPQTRRYSQIPLMAASESW</sequence>
<evidence type="ECO:0000313" key="3">
    <source>
        <dbReference type="Proteomes" id="UP001162060"/>
    </source>
</evidence>
<protein>
    <submittedName>
        <fullName evidence="2">Uncharacterized protein</fullName>
    </submittedName>
</protein>
<reference evidence="2" key="1">
    <citation type="submission" date="2024-01" db="EMBL/GenBank/DDBJ databases">
        <authorList>
            <person name="Webb A."/>
        </authorList>
    </citation>
    <scope>NUCLEOTIDE SEQUENCE</scope>
    <source>
        <strain evidence="2">Pm1</strain>
    </source>
</reference>
<feature type="region of interest" description="Disordered" evidence="1">
    <location>
        <begin position="177"/>
        <end position="210"/>
    </location>
</feature>
<evidence type="ECO:0000313" key="2">
    <source>
        <dbReference type="EMBL" id="CAK7943376.1"/>
    </source>
</evidence>
<feature type="compositionally biased region" description="Low complexity" evidence="1">
    <location>
        <begin position="242"/>
        <end position="253"/>
    </location>
</feature>
<feature type="compositionally biased region" description="Polar residues" evidence="1">
    <location>
        <begin position="183"/>
        <end position="192"/>
    </location>
</feature>
<feature type="region of interest" description="Disordered" evidence="1">
    <location>
        <begin position="233"/>
        <end position="273"/>
    </location>
</feature>
<comment type="caution">
    <text evidence="2">The sequence shown here is derived from an EMBL/GenBank/DDBJ whole genome shotgun (WGS) entry which is preliminary data.</text>
</comment>
<feature type="compositionally biased region" description="Polar residues" evidence="1">
    <location>
        <begin position="254"/>
        <end position="267"/>
    </location>
</feature>
<dbReference type="EMBL" id="CAKLBY020000302">
    <property type="protein sequence ID" value="CAK7943376.1"/>
    <property type="molecule type" value="Genomic_DNA"/>
</dbReference>
<dbReference type="Proteomes" id="UP001162060">
    <property type="component" value="Unassembled WGS sequence"/>
</dbReference>
<proteinExistence type="predicted"/>
<dbReference type="AlphaFoldDB" id="A0AAV1V9W6"/>
<evidence type="ECO:0000256" key="1">
    <source>
        <dbReference type="SAM" id="MobiDB-lite"/>
    </source>
</evidence>
<feature type="compositionally biased region" description="Acidic residues" evidence="1">
    <location>
        <begin position="193"/>
        <end position="203"/>
    </location>
</feature>
<organism evidence="2 3">
    <name type="scientific">Peronospora matthiolae</name>
    <dbReference type="NCBI Taxonomy" id="2874970"/>
    <lineage>
        <taxon>Eukaryota</taxon>
        <taxon>Sar</taxon>
        <taxon>Stramenopiles</taxon>
        <taxon>Oomycota</taxon>
        <taxon>Peronosporomycetes</taxon>
        <taxon>Peronosporales</taxon>
        <taxon>Peronosporaceae</taxon>
        <taxon>Peronospora</taxon>
    </lineage>
</organism>